<dbReference type="Pfam" id="PF11367">
    <property type="entry name" value="Tail_completion_gp17"/>
    <property type="match status" value="1"/>
</dbReference>
<dbReference type="RefSeq" id="WP_053603494.1">
    <property type="nucleotide sequence ID" value="NZ_CP012600.1"/>
</dbReference>
<dbReference type="InterPro" id="IPR053745">
    <property type="entry name" value="Viral_Tail_Comp_sf"/>
</dbReference>
<name>A0A0M4FJM9_9BACI</name>
<organism evidence="1 2">
    <name type="scientific">Bacillus gobiensis</name>
    <dbReference type="NCBI Taxonomy" id="1441095"/>
    <lineage>
        <taxon>Bacteria</taxon>
        <taxon>Bacillati</taxon>
        <taxon>Bacillota</taxon>
        <taxon>Bacilli</taxon>
        <taxon>Bacillales</taxon>
        <taxon>Bacillaceae</taxon>
        <taxon>Bacillus</taxon>
    </lineage>
</organism>
<dbReference type="AlphaFoldDB" id="A0A0M4FJM9"/>
<reference evidence="2" key="1">
    <citation type="submission" date="2015-08" db="EMBL/GenBank/DDBJ databases">
        <title>Genome sequencing project for genomic taxonomy and phylogenomics of Bacillus-like bacteria.</title>
        <authorList>
            <person name="Liu B."/>
            <person name="Wang J."/>
            <person name="Zhu Y."/>
            <person name="Liu G."/>
            <person name="Chen Q."/>
            <person name="Chen Z."/>
            <person name="Lan J."/>
            <person name="Che J."/>
            <person name="Ge C."/>
            <person name="Shi H."/>
            <person name="Pan Z."/>
            <person name="Liu X."/>
        </authorList>
    </citation>
    <scope>NUCLEOTIDE SEQUENCE [LARGE SCALE GENOMIC DNA]</scope>
    <source>
        <strain evidence="2">FJAT-4402</strain>
    </source>
</reference>
<dbReference type="EMBL" id="CP012600">
    <property type="protein sequence ID" value="ALC81729.1"/>
    <property type="molecule type" value="Genomic_DNA"/>
</dbReference>
<dbReference type="InterPro" id="IPR021508">
    <property type="entry name" value="Gp17-like"/>
</dbReference>
<evidence type="ECO:0000313" key="1">
    <source>
        <dbReference type="EMBL" id="ALC81729.1"/>
    </source>
</evidence>
<protein>
    <recommendedName>
        <fullName evidence="3">DUF3168 domain-containing protein</fullName>
    </recommendedName>
</protein>
<dbReference type="OrthoDB" id="2880980at2"/>
<gene>
    <name evidence="1" type="ORF">AM592_09000</name>
</gene>
<dbReference type="PATRIC" id="fig|1441095.3.peg.1978"/>
<dbReference type="STRING" id="1441095.AM592_09000"/>
<evidence type="ECO:0008006" key="3">
    <source>
        <dbReference type="Google" id="ProtNLM"/>
    </source>
</evidence>
<reference evidence="1 2" key="2">
    <citation type="journal article" date="2016" name="Int. J. Syst. Evol. Microbiol.">
        <title>Bacillus gobiensis sp. nov., isolated from a soil sample.</title>
        <authorList>
            <person name="Liu B."/>
            <person name="Liu G.H."/>
            <person name="Cetin S."/>
            <person name="Schumann P."/>
            <person name="Pan Z.Z."/>
            <person name="Chen Q.Q."/>
        </authorList>
    </citation>
    <scope>NUCLEOTIDE SEQUENCE [LARGE SCALE GENOMIC DNA]</scope>
    <source>
        <strain evidence="1 2">FJAT-4402</strain>
    </source>
</reference>
<keyword evidence="2" id="KW-1185">Reference proteome</keyword>
<accession>A0A0M4FJM9</accession>
<proteinExistence type="predicted"/>
<sequence length="134" mass="15183">MRTALFELQKALFQRLSNDAALSSKVGNRIYDAVPENTPFPYLSIGEPTMRVFDTKSSFGENIVLSIHCWSAYQGKKEAFEILNLILESLSGPPLQIGGGFKLQDFRREQMNVIIDIDGKTKHGILELRFYINN</sequence>
<evidence type="ECO:0000313" key="2">
    <source>
        <dbReference type="Proteomes" id="UP000067625"/>
    </source>
</evidence>
<dbReference type="Proteomes" id="UP000067625">
    <property type="component" value="Chromosome"/>
</dbReference>
<dbReference type="Gene3D" id="3.30.2000.30">
    <property type="match status" value="1"/>
</dbReference>